<dbReference type="AlphaFoldDB" id="I1D563"/>
<dbReference type="EMBL" id="CM001484">
    <property type="protein sequence ID" value="EIF00088.1"/>
    <property type="molecule type" value="Genomic_DNA"/>
</dbReference>
<gene>
    <name evidence="1" type="ORF">SacglDRAFT_03222</name>
</gene>
<protein>
    <submittedName>
        <fullName evidence="1">Uncharacterized protein</fullName>
    </submittedName>
</protein>
<sequence length="128" mass="12976">MNNPAGISVEIPKRRLTVFTGVSGSGEGSLVNSSIPVDVGAVSVVLGPGAGYDGVGWSFEGPLPTSFVSSSPVNIARSTSARDGVVPGACVDMPRHDPVATSQAQQFDWGVVAVPWSGPKVAESPVTV</sequence>
<name>I1D563_9PSEU</name>
<evidence type="ECO:0000313" key="2">
    <source>
        <dbReference type="Proteomes" id="UP000005087"/>
    </source>
</evidence>
<dbReference type="STRING" id="928724.SacglDRAFT_03222"/>
<keyword evidence="2" id="KW-1185">Reference proteome</keyword>
<dbReference type="Proteomes" id="UP000005087">
    <property type="component" value="Chromosome"/>
</dbReference>
<dbReference type="InterPro" id="IPR027417">
    <property type="entry name" value="P-loop_NTPase"/>
</dbReference>
<dbReference type="HOGENOM" id="CLU_1957980_0_0_11"/>
<reference evidence="2" key="2">
    <citation type="submission" date="2012-01" db="EMBL/GenBank/DDBJ databases">
        <title>Noncontiguous Finished sequence of chromosome of Saccharomonospora glauca K62.</title>
        <authorList>
            <consortium name="US DOE Joint Genome Institute"/>
            <person name="Lucas S."/>
            <person name="Han J."/>
            <person name="Lapidus A."/>
            <person name="Cheng J.-F."/>
            <person name="Goodwin L."/>
            <person name="Pitluck S."/>
            <person name="Peters L."/>
            <person name="Mikhailova N."/>
            <person name="Held B."/>
            <person name="Detter J.C."/>
            <person name="Han C."/>
            <person name="Tapia R."/>
            <person name="Land M."/>
            <person name="Hauser L."/>
            <person name="Kyrpides N."/>
            <person name="Ivanova N."/>
            <person name="Pagani I."/>
            <person name="Brambilla E.-M."/>
            <person name="Klenk H.-P."/>
            <person name="Woyke T."/>
        </authorList>
    </citation>
    <scope>NUCLEOTIDE SEQUENCE [LARGE SCALE GENOMIC DNA]</scope>
    <source>
        <strain evidence="2">K62</strain>
    </source>
</reference>
<organism evidence="1 2">
    <name type="scientific">Saccharomonospora glauca K62</name>
    <dbReference type="NCBI Taxonomy" id="928724"/>
    <lineage>
        <taxon>Bacteria</taxon>
        <taxon>Bacillati</taxon>
        <taxon>Actinomycetota</taxon>
        <taxon>Actinomycetes</taxon>
        <taxon>Pseudonocardiales</taxon>
        <taxon>Pseudonocardiaceae</taxon>
        <taxon>Saccharomonospora</taxon>
    </lineage>
</organism>
<proteinExistence type="predicted"/>
<accession>I1D563</accession>
<dbReference type="Gene3D" id="3.40.50.300">
    <property type="entry name" value="P-loop containing nucleotide triphosphate hydrolases"/>
    <property type="match status" value="1"/>
</dbReference>
<reference evidence="1 2" key="1">
    <citation type="submission" date="2011-09" db="EMBL/GenBank/DDBJ databases">
        <authorList>
            <consortium name="US DOE Joint Genome Institute (JGI-PGF)"/>
            <person name="Lucas S."/>
            <person name="Han J."/>
            <person name="Lapidus A."/>
            <person name="Cheng J.-F."/>
            <person name="Goodwin L."/>
            <person name="Pitluck S."/>
            <person name="Peters L."/>
            <person name="Land M.L."/>
            <person name="Hauser L."/>
            <person name="Brambilla E."/>
            <person name="Klenk H.-P."/>
            <person name="Woyke T.J."/>
        </authorList>
    </citation>
    <scope>NUCLEOTIDE SEQUENCE [LARGE SCALE GENOMIC DNA]</scope>
    <source>
        <strain evidence="1 2">K62</strain>
    </source>
</reference>
<evidence type="ECO:0000313" key="1">
    <source>
        <dbReference type="EMBL" id="EIF00088.1"/>
    </source>
</evidence>